<protein>
    <submittedName>
        <fullName evidence="1">Uncharacterized protein</fullName>
    </submittedName>
</protein>
<keyword evidence="2" id="KW-1185">Reference proteome</keyword>
<sequence>MSGRSETSFGLILGCSMNCCSNYSIKYPNTIHVSHCFAISSQRGEQPLTDVRLLNTISNFFNFLLMQVCYAILDELRMRGSTVLQHHRNGEPRLIGSESTLSGRTLGGIHIAMKCSSCGGSEYFNYKKFHSIIMMALVDGDLNIMWVEVGQSESAGDAQSSNKSELKECIE</sequence>
<accession>A0ABY7G0Z1</accession>
<proteinExistence type="predicted"/>
<dbReference type="Proteomes" id="UP001164746">
    <property type="component" value="Chromosome 14"/>
</dbReference>
<dbReference type="EMBL" id="CP111025">
    <property type="protein sequence ID" value="WAR26731.1"/>
    <property type="molecule type" value="Genomic_DNA"/>
</dbReference>
<evidence type="ECO:0000313" key="2">
    <source>
        <dbReference type="Proteomes" id="UP001164746"/>
    </source>
</evidence>
<name>A0ABY7G0Z1_MYAAR</name>
<reference evidence="1" key="1">
    <citation type="submission" date="2022-11" db="EMBL/GenBank/DDBJ databases">
        <title>Centuries of genome instability and evolution in soft-shell clam transmissible cancer (bioRxiv).</title>
        <authorList>
            <person name="Hart S.F.M."/>
            <person name="Yonemitsu M.A."/>
            <person name="Giersch R.M."/>
            <person name="Beal B.F."/>
            <person name="Arriagada G."/>
            <person name="Davis B.W."/>
            <person name="Ostrander E.A."/>
            <person name="Goff S.P."/>
            <person name="Metzger M.J."/>
        </authorList>
    </citation>
    <scope>NUCLEOTIDE SEQUENCE</scope>
    <source>
        <strain evidence="1">MELC-2E11</strain>
        <tissue evidence="1">Siphon/mantle</tissue>
    </source>
</reference>
<evidence type="ECO:0000313" key="1">
    <source>
        <dbReference type="EMBL" id="WAR26731.1"/>
    </source>
</evidence>
<organism evidence="1 2">
    <name type="scientific">Mya arenaria</name>
    <name type="common">Soft-shell clam</name>
    <dbReference type="NCBI Taxonomy" id="6604"/>
    <lineage>
        <taxon>Eukaryota</taxon>
        <taxon>Metazoa</taxon>
        <taxon>Spiralia</taxon>
        <taxon>Lophotrochozoa</taxon>
        <taxon>Mollusca</taxon>
        <taxon>Bivalvia</taxon>
        <taxon>Autobranchia</taxon>
        <taxon>Heteroconchia</taxon>
        <taxon>Euheterodonta</taxon>
        <taxon>Imparidentia</taxon>
        <taxon>Neoheterodontei</taxon>
        <taxon>Myida</taxon>
        <taxon>Myoidea</taxon>
        <taxon>Myidae</taxon>
        <taxon>Mya</taxon>
    </lineage>
</organism>
<gene>
    <name evidence="1" type="ORF">MAR_012435</name>
</gene>